<organism evidence="1 2">
    <name type="scientific">Panagrolaimus sp. PS1159</name>
    <dbReference type="NCBI Taxonomy" id="55785"/>
    <lineage>
        <taxon>Eukaryota</taxon>
        <taxon>Metazoa</taxon>
        <taxon>Ecdysozoa</taxon>
        <taxon>Nematoda</taxon>
        <taxon>Chromadorea</taxon>
        <taxon>Rhabditida</taxon>
        <taxon>Tylenchina</taxon>
        <taxon>Panagrolaimomorpha</taxon>
        <taxon>Panagrolaimoidea</taxon>
        <taxon>Panagrolaimidae</taxon>
        <taxon>Panagrolaimus</taxon>
    </lineage>
</organism>
<sequence length="306" mass="31138">MEWPIRSSVSAAATIAGLAFVALIVGVPTLLQEVANMEAELAKERQEYLDISNIMWKELMHQGSEIQYSHSSNRPKRQYDTGGQSGPQGSPGRDGEIGDDGMEGEIGYPGDLGAPGAAGPPGEDGPQGSPGRNGEIGDDGMEGEIGYPGDLGAPGAAGPPGEDGVAYTKGAPGPKGEPGMVGMEGDEGLPGDRGDDAPPGPIGNRGVIGRPGGPGKDGHPGQNGKAGEPGDDAEYCPCPPRSGIGSTPSNSDYGTAPAKPAPYPTLQAQYGGASSYASNRGPPLPPGTVPEEYRKHYNAALRHHVI</sequence>
<dbReference type="Proteomes" id="UP000887580">
    <property type="component" value="Unplaced"/>
</dbReference>
<reference evidence="2" key="1">
    <citation type="submission" date="2022-11" db="UniProtKB">
        <authorList>
            <consortium name="WormBaseParasite"/>
        </authorList>
    </citation>
    <scope>IDENTIFICATION</scope>
</reference>
<dbReference type="WBParaSite" id="PS1159_v2.g4419.t2">
    <property type="protein sequence ID" value="PS1159_v2.g4419.t2"/>
    <property type="gene ID" value="PS1159_v2.g4419"/>
</dbReference>
<proteinExistence type="predicted"/>
<accession>A0AC35GE55</accession>
<name>A0AC35GE55_9BILA</name>
<protein>
    <submittedName>
        <fullName evidence="2">Nematode cuticle collagen N-terminal domain-containing protein</fullName>
    </submittedName>
</protein>
<evidence type="ECO:0000313" key="1">
    <source>
        <dbReference type="Proteomes" id="UP000887580"/>
    </source>
</evidence>
<evidence type="ECO:0000313" key="2">
    <source>
        <dbReference type="WBParaSite" id="PS1159_v2.g4419.t2"/>
    </source>
</evidence>